<evidence type="ECO:0000313" key="1">
    <source>
        <dbReference type="EMBL" id="KAI3703755.1"/>
    </source>
</evidence>
<name>A0ACB9A2B9_9ASTR</name>
<comment type="caution">
    <text evidence="1">The sequence shown here is derived from an EMBL/GenBank/DDBJ whole genome shotgun (WGS) entry which is preliminary data.</text>
</comment>
<proteinExistence type="predicted"/>
<sequence>MEKPIGSPSKMVIKLKIPKLGDAAAVDGQKTPEEDVIGIFSTSRKVCLECGKEFSSGKALGGHMRVHVQSGNRNPNFLKPPKTTKFKKTGYPDPDHSTGDTTKPYYMNSVNHEGKPTCSQCGKTFPSMKSLFGHMRCHPERVWRGILPPPDTPSAVAPRRRTVDDGGGGGDQVVDLTRFLSGWSVTERRGRRAVKPVAEDDDVLLEAVEDLLSLANGVGGGGGSVTESVVTQRQLKVEVTEGSNSSSLMNKGKVVMEEEIEVKIPAKLELNDYGGGGGGGGDMMKIFSDNESDGRYNNNNNNNSLNLMKKKKKMNLMNDLQPNDDVVPTTALPDQQGESKYKCSTCNKCFTSHQALGGHRSSHNKPKYTPPEEVAFSGENEKEVGFSGGFMVAVGGGVHQCKICDKIFATGQALGGHQRCHWTGISVVQAPSSQITSAGEAGSETGCDRKVLDFDLNVSPPAMMEVEEDEGGSGSGNGNGNELWLCLFSWKSGFFLQCLNCFVGTKVDGDDDMQKCYWKVPKCPFLLVCLDDGDLEVEVTDPMEGGGGRGGGGVKATLRLSLVYVLRRGEAFTPWRQQGDHAHLKLGE</sequence>
<protein>
    <submittedName>
        <fullName evidence="1">Uncharacterized protein</fullName>
    </submittedName>
</protein>
<accession>A0ACB9A2B9</accession>
<reference evidence="2" key="1">
    <citation type="journal article" date="2022" name="Mol. Ecol. Resour.">
        <title>The genomes of chicory, endive, great burdock and yacon provide insights into Asteraceae palaeo-polyploidization history and plant inulin production.</title>
        <authorList>
            <person name="Fan W."/>
            <person name="Wang S."/>
            <person name="Wang H."/>
            <person name="Wang A."/>
            <person name="Jiang F."/>
            <person name="Liu H."/>
            <person name="Zhao H."/>
            <person name="Xu D."/>
            <person name="Zhang Y."/>
        </authorList>
    </citation>
    <scope>NUCLEOTIDE SEQUENCE [LARGE SCALE GENOMIC DNA]</scope>
    <source>
        <strain evidence="2">cv. Yunnan</strain>
    </source>
</reference>
<keyword evidence="2" id="KW-1185">Reference proteome</keyword>
<gene>
    <name evidence="1" type="ORF">L1987_73950</name>
</gene>
<dbReference type="Proteomes" id="UP001056120">
    <property type="component" value="Linkage Group LG25"/>
</dbReference>
<reference evidence="1 2" key="2">
    <citation type="journal article" date="2022" name="Mol. Ecol. Resour.">
        <title>The genomes of chicory, endive, great burdock and yacon provide insights into Asteraceae paleo-polyploidization history and plant inulin production.</title>
        <authorList>
            <person name="Fan W."/>
            <person name="Wang S."/>
            <person name="Wang H."/>
            <person name="Wang A."/>
            <person name="Jiang F."/>
            <person name="Liu H."/>
            <person name="Zhao H."/>
            <person name="Xu D."/>
            <person name="Zhang Y."/>
        </authorList>
    </citation>
    <scope>NUCLEOTIDE SEQUENCE [LARGE SCALE GENOMIC DNA]</scope>
    <source>
        <strain evidence="2">cv. Yunnan</strain>
        <tissue evidence="1">Leaves</tissue>
    </source>
</reference>
<organism evidence="1 2">
    <name type="scientific">Smallanthus sonchifolius</name>
    <dbReference type="NCBI Taxonomy" id="185202"/>
    <lineage>
        <taxon>Eukaryota</taxon>
        <taxon>Viridiplantae</taxon>
        <taxon>Streptophyta</taxon>
        <taxon>Embryophyta</taxon>
        <taxon>Tracheophyta</taxon>
        <taxon>Spermatophyta</taxon>
        <taxon>Magnoliopsida</taxon>
        <taxon>eudicotyledons</taxon>
        <taxon>Gunneridae</taxon>
        <taxon>Pentapetalae</taxon>
        <taxon>asterids</taxon>
        <taxon>campanulids</taxon>
        <taxon>Asterales</taxon>
        <taxon>Asteraceae</taxon>
        <taxon>Asteroideae</taxon>
        <taxon>Heliantheae alliance</taxon>
        <taxon>Millerieae</taxon>
        <taxon>Smallanthus</taxon>
    </lineage>
</organism>
<dbReference type="EMBL" id="CM042042">
    <property type="protein sequence ID" value="KAI3703755.1"/>
    <property type="molecule type" value="Genomic_DNA"/>
</dbReference>
<evidence type="ECO:0000313" key="2">
    <source>
        <dbReference type="Proteomes" id="UP001056120"/>
    </source>
</evidence>